<dbReference type="CDD" id="cd00200">
    <property type="entry name" value="WD40"/>
    <property type="match status" value="1"/>
</dbReference>
<dbReference type="InterPro" id="IPR020472">
    <property type="entry name" value="WD40_PAC1"/>
</dbReference>
<feature type="repeat" description="WD" evidence="6">
    <location>
        <begin position="650"/>
        <end position="675"/>
    </location>
</feature>
<evidence type="ECO:0000256" key="2">
    <source>
        <dbReference type="ARBA" id="ARBA00009435"/>
    </source>
</evidence>
<dbReference type="InterPro" id="IPR006594">
    <property type="entry name" value="LisH"/>
</dbReference>
<keyword evidence="4" id="KW-0677">Repeat</keyword>
<dbReference type="PROSITE" id="PS50082">
    <property type="entry name" value="WD_REPEATS_2"/>
    <property type="match status" value="5"/>
</dbReference>
<accession>A0A8E2EMX8</accession>
<evidence type="ECO:0000256" key="4">
    <source>
        <dbReference type="ARBA" id="ARBA00022737"/>
    </source>
</evidence>
<dbReference type="CDD" id="cd08044">
    <property type="entry name" value="TAF5_NTD2"/>
    <property type="match status" value="1"/>
</dbReference>
<evidence type="ECO:0000256" key="1">
    <source>
        <dbReference type="ARBA" id="ARBA00004123"/>
    </source>
</evidence>
<dbReference type="InterPro" id="IPR007582">
    <property type="entry name" value="TFIID_NTD2"/>
</dbReference>
<dbReference type="GO" id="GO:0016251">
    <property type="term" value="F:RNA polymerase II general transcription initiation factor activity"/>
    <property type="evidence" value="ECO:0007669"/>
    <property type="project" value="TreeGrafter"/>
</dbReference>
<dbReference type="Pfam" id="PF04494">
    <property type="entry name" value="TFIID_NTD2"/>
    <property type="match status" value="1"/>
</dbReference>
<dbReference type="GO" id="GO:0006367">
    <property type="term" value="P:transcription initiation at RNA polymerase II promoter"/>
    <property type="evidence" value="ECO:0007669"/>
    <property type="project" value="TreeGrafter"/>
</dbReference>
<proteinExistence type="inferred from homology"/>
<dbReference type="OrthoDB" id="10266330at2759"/>
<dbReference type="EMBL" id="KV751092">
    <property type="protein sequence ID" value="OCL01692.1"/>
    <property type="molecule type" value="Genomic_DNA"/>
</dbReference>
<dbReference type="InterPro" id="IPR001680">
    <property type="entry name" value="WD40_rpt"/>
</dbReference>
<evidence type="ECO:0000256" key="5">
    <source>
        <dbReference type="ARBA" id="ARBA00023242"/>
    </source>
</evidence>
<dbReference type="SUPFAM" id="SSF50978">
    <property type="entry name" value="WD40 repeat-like"/>
    <property type="match status" value="1"/>
</dbReference>
<dbReference type="PRINTS" id="PR00320">
    <property type="entry name" value="GPROTEINBRPT"/>
</dbReference>
<evidence type="ECO:0000256" key="6">
    <source>
        <dbReference type="PROSITE-ProRule" id="PRU00221"/>
    </source>
</evidence>
<dbReference type="Gene3D" id="2.130.10.10">
    <property type="entry name" value="YVTN repeat-like/Quinoprotein amine dehydrogenase"/>
    <property type="match status" value="2"/>
</dbReference>
<feature type="repeat" description="WD" evidence="6">
    <location>
        <begin position="462"/>
        <end position="515"/>
    </location>
</feature>
<dbReference type="Pfam" id="PF00400">
    <property type="entry name" value="WD40"/>
    <property type="match status" value="6"/>
</dbReference>
<evidence type="ECO:0000259" key="8">
    <source>
        <dbReference type="Pfam" id="PF04494"/>
    </source>
</evidence>
<dbReference type="InterPro" id="IPR036322">
    <property type="entry name" value="WD40_repeat_dom_sf"/>
</dbReference>
<feature type="repeat" description="WD" evidence="6">
    <location>
        <begin position="558"/>
        <end position="599"/>
    </location>
</feature>
<keyword evidence="10" id="KW-1185">Reference proteome</keyword>
<dbReference type="Proteomes" id="UP000250140">
    <property type="component" value="Unassembled WGS sequence"/>
</dbReference>
<dbReference type="AlphaFoldDB" id="A0A8E2EMX8"/>
<sequence length="753" mass="82882">MDSSNNRHILPKPSVKSHRLPNSSSPSQNTPSQHFSRRISVIKTVWIKSLNLPSLQKFTLSFLSVNRLVVDADPSLQVLEYLGKKGYNRTEAMLRKESAHQDADGRPIITRVEDSGGAKLTNSLDLLRTWIEDNLDLYKPELRRLLWPVFVYSFLDLAAEYYTRECEQFFLTYKDPFVREHEDDIRALTPIRLPQHLEDSHVAQVYRNNKYRLTLSVMAFNNLIQFLESKDREGGAVIIAILTNYMQIFTVDRAAAGNERSIAAILAKTGADEDLPAEDEGIPGHNPGSANTDRNAPPVLAKLSLGLLPLEPELQDDVRAQIQEEDAKNPPKPGRNSLLEEYEQRIKREPTDDVPSRDTIPLPPSLARDVAMEVQKVIEHRDRFKIGGRTGGVGPGVSVTMFTFHNTFDSINCIDFSGDNLLVAAGMAESYIRVWSLEGKALPSALPPNPLDPSPPSSSRRLIGHSGPVYAVSFSPSIATPNFVGPSTAPQYLLSCSADKTVRLWSLETWSCLVAYRSHDNPIWDVTWGPHGHYFLTGSNDRTARLWSTDHIEPLKMYVGHDNDVDCVCFHPNNLYVFTGSCDKTVRMWHISSGNALRLFTGHSGNVTAIACSPDGKTLASADDVGAIFLWDLDKGRRKKRMRGHGKGGIWSLSWSVESTVLVSGGADGTVRVWDCLQEMTESTGKVVAEGGAGTKIDGSGKGSGAAGKGGVKGKEVGVSADQISAFPTKKSPVYKVAFTRMNLVLAGGAYMP</sequence>
<feature type="compositionally biased region" description="Low complexity" evidence="7">
    <location>
        <begin position="21"/>
        <end position="33"/>
    </location>
</feature>
<organism evidence="9 10">
    <name type="scientific">Glonium stellatum</name>
    <dbReference type="NCBI Taxonomy" id="574774"/>
    <lineage>
        <taxon>Eukaryota</taxon>
        <taxon>Fungi</taxon>
        <taxon>Dikarya</taxon>
        <taxon>Ascomycota</taxon>
        <taxon>Pezizomycotina</taxon>
        <taxon>Dothideomycetes</taxon>
        <taxon>Pleosporomycetidae</taxon>
        <taxon>Gloniales</taxon>
        <taxon>Gloniaceae</taxon>
        <taxon>Glonium</taxon>
    </lineage>
</organism>
<comment type="subcellular location">
    <subcellularLocation>
        <location evidence="1">Nucleus</location>
    </subcellularLocation>
</comment>
<evidence type="ECO:0000313" key="10">
    <source>
        <dbReference type="Proteomes" id="UP000250140"/>
    </source>
</evidence>
<dbReference type="SMART" id="SM00320">
    <property type="entry name" value="WD40"/>
    <property type="match status" value="6"/>
</dbReference>
<dbReference type="Gene3D" id="1.25.40.500">
    <property type="entry name" value="TFIID subunit TAF5, NTD2 domain"/>
    <property type="match status" value="1"/>
</dbReference>
<dbReference type="PROSITE" id="PS50294">
    <property type="entry name" value="WD_REPEATS_REGION"/>
    <property type="match status" value="4"/>
</dbReference>
<dbReference type="GO" id="GO:0005669">
    <property type="term" value="C:transcription factor TFIID complex"/>
    <property type="evidence" value="ECO:0007669"/>
    <property type="project" value="TreeGrafter"/>
</dbReference>
<dbReference type="PANTHER" id="PTHR19879:SF1">
    <property type="entry name" value="CANNONBALL-RELATED"/>
    <property type="match status" value="1"/>
</dbReference>
<name>A0A8E2EMX8_9PEZI</name>
<keyword evidence="5" id="KW-0539">Nucleus</keyword>
<gene>
    <name evidence="9" type="ORF">AOQ84DRAFT_213348</name>
</gene>
<dbReference type="InterPro" id="IPR015943">
    <property type="entry name" value="WD40/YVTN_repeat-like_dom_sf"/>
</dbReference>
<feature type="region of interest" description="Disordered" evidence="7">
    <location>
        <begin position="274"/>
        <end position="296"/>
    </location>
</feature>
<evidence type="ECO:0000256" key="7">
    <source>
        <dbReference type="SAM" id="MobiDB-lite"/>
    </source>
</evidence>
<dbReference type="InterPro" id="IPR037264">
    <property type="entry name" value="TFIID_NTD2_sf"/>
</dbReference>
<comment type="similarity">
    <text evidence="2">Belongs to the WD repeat TAF5 family.</text>
</comment>
<dbReference type="PANTHER" id="PTHR19879">
    <property type="entry name" value="TRANSCRIPTION INITIATION FACTOR TFIID"/>
    <property type="match status" value="1"/>
</dbReference>
<feature type="domain" description="TFIID subunit TAF5 NTD2" evidence="8">
    <location>
        <begin position="118"/>
        <end position="246"/>
    </location>
</feature>
<reference evidence="9 10" key="1">
    <citation type="journal article" date="2016" name="Nat. Commun.">
        <title>Ectomycorrhizal ecology is imprinted in the genome of the dominant symbiotic fungus Cenococcum geophilum.</title>
        <authorList>
            <consortium name="DOE Joint Genome Institute"/>
            <person name="Peter M."/>
            <person name="Kohler A."/>
            <person name="Ohm R.A."/>
            <person name="Kuo A."/>
            <person name="Krutzmann J."/>
            <person name="Morin E."/>
            <person name="Arend M."/>
            <person name="Barry K.W."/>
            <person name="Binder M."/>
            <person name="Choi C."/>
            <person name="Clum A."/>
            <person name="Copeland A."/>
            <person name="Grisel N."/>
            <person name="Haridas S."/>
            <person name="Kipfer T."/>
            <person name="LaButti K."/>
            <person name="Lindquist E."/>
            <person name="Lipzen A."/>
            <person name="Maire R."/>
            <person name="Meier B."/>
            <person name="Mihaltcheva S."/>
            <person name="Molinier V."/>
            <person name="Murat C."/>
            <person name="Poggeler S."/>
            <person name="Quandt C.A."/>
            <person name="Sperisen C."/>
            <person name="Tritt A."/>
            <person name="Tisserant E."/>
            <person name="Crous P.W."/>
            <person name="Henrissat B."/>
            <person name="Nehls U."/>
            <person name="Egli S."/>
            <person name="Spatafora J.W."/>
            <person name="Grigoriev I.V."/>
            <person name="Martin F.M."/>
        </authorList>
    </citation>
    <scope>NUCLEOTIDE SEQUENCE [LARGE SCALE GENOMIC DNA]</scope>
    <source>
        <strain evidence="9 10">CBS 207.34</strain>
    </source>
</reference>
<feature type="repeat" description="WD" evidence="6">
    <location>
        <begin position="516"/>
        <end position="557"/>
    </location>
</feature>
<dbReference type="PROSITE" id="PS50896">
    <property type="entry name" value="LISH"/>
    <property type="match status" value="1"/>
</dbReference>
<dbReference type="SUPFAM" id="SSF160897">
    <property type="entry name" value="Taf5 N-terminal domain-like"/>
    <property type="match status" value="1"/>
</dbReference>
<protein>
    <submittedName>
        <fullName evidence="9">WD40 repeat-like protein</fullName>
    </submittedName>
</protein>
<feature type="region of interest" description="Disordered" evidence="7">
    <location>
        <begin position="1"/>
        <end position="35"/>
    </location>
</feature>
<evidence type="ECO:0000256" key="3">
    <source>
        <dbReference type="ARBA" id="ARBA00022574"/>
    </source>
</evidence>
<keyword evidence="3 6" id="KW-0853">WD repeat</keyword>
<evidence type="ECO:0000313" key="9">
    <source>
        <dbReference type="EMBL" id="OCL01692.1"/>
    </source>
</evidence>
<feature type="repeat" description="WD" evidence="6">
    <location>
        <begin position="600"/>
        <end position="641"/>
    </location>
</feature>